<dbReference type="GO" id="GO:0032580">
    <property type="term" value="C:Golgi cisterna membrane"/>
    <property type="evidence" value="ECO:0007669"/>
    <property type="project" value="UniProtKB-SubCell"/>
</dbReference>
<feature type="domain" description="Fucosyltransferase N-terminal" evidence="13">
    <location>
        <begin position="46"/>
        <end position="163"/>
    </location>
</feature>
<keyword evidence="16" id="KW-1185">Reference proteome</keyword>
<dbReference type="GO" id="GO:0046920">
    <property type="term" value="F:alpha-(1-&gt;3)-fucosyltransferase activity"/>
    <property type="evidence" value="ECO:0007669"/>
    <property type="project" value="TreeGrafter"/>
</dbReference>
<dbReference type="FunFam" id="3.40.50.11660:FF:000002">
    <property type="entry name" value="Alpha-(1,3)-fucosyltransferase"/>
    <property type="match status" value="1"/>
</dbReference>
<dbReference type="AlphaFoldDB" id="A0A814RYS0"/>
<evidence type="ECO:0000256" key="9">
    <source>
        <dbReference type="ARBA" id="ARBA00023180"/>
    </source>
</evidence>
<evidence type="ECO:0000256" key="10">
    <source>
        <dbReference type="ARBA" id="ARBA00060399"/>
    </source>
</evidence>
<evidence type="ECO:0000256" key="6">
    <source>
        <dbReference type="ARBA" id="ARBA00022968"/>
    </source>
</evidence>
<dbReference type="InterPro" id="IPR031481">
    <property type="entry name" value="Glyco_tran_10_N"/>
</dbReference>
<keyword evidence="9" id="KW-0325">Glycoprotein</keyword>
<evidence type="ECO:0000256" key="7">
    <source>
        <dbReference type="ARBA" id="ARBA00022989"/>
    </source>
</evidence>
<comment type="pathway">
    <text evidence="1">Protein modification; protein glycosylation.</text>
</comment>
<dbReference type="InterPro" id="IPR038577">
    <property type="entry name" value="GT10-like_C_sf"/>
</dbReference>
<evidence type="ECO:0000256" key="3">
    <source>
        <dbReference type="ARBA" id="ARBA00022676"/>
    </source>
</evidence>
<dbReference type="Proteomes" id="UP000663828">
    <property type="component" value="Unassembled WGS sequence"/>
</dbReference>
<comment type="similarity">
    <text evidence="2 11">Belongs to the glycosyltransferase 10 family.</text>
</comment>
<name>A0A814RYS0_ADIRI</name>
<reference evidence="14" key="1">
    <citation type="submission" date="2021-02" db="EMBL/GenBank/DDBJ databases">
        <authorList>
            <person name="Nowell W R."/>
        </authorList>
    </citation>
    <scope>NUCLEOTIDE SEQUENCE</scope>
</reference>
<evidence type="ECO:0000256" key="11">
    <source>
        <dbReference type="RuleBase" id="RU003832"/>
    </source>
</evidence>
<comment type="subcellular location">
    <subcellularLocation>
        <location evidence="10">Endomembrane system</location>
        <topology evidence="10">Single-pass type II membrane protein</topology>
    </subcellularLocation>
    <subcellularLocation>
        <location evidence="11">Golgi apparatus</location>
        <location evidence="11">Golgi stack membrane</location>
        <topology evidence="11">Single-pass type II membrane protein</topology>
    </subcellularLocation>
</comment>
<comment type="caution">
    <text evidence="14">The sequence shown here is derived from an EMBL/GenBank/DDBJ whole genome shotgun (WGS) entry which is preliminary data.</text>
</comment>
<evidence type="ECO:0000256" key="1">
    <source>
        <dbReference type="ARBA" id="ARBA00004922"/>
    </source>
</evidence>
<dbReference type="Pfam" id="PF00852">
    <property type="entry name" value="Glyco_transf_10"/>
    <property type="match status" value="1"/>
</dbReference>
<gene>
    <name evidence="14" type="ORF">EDS130_LOCUS22023</name>
    <name evidence="15" type="ORF">XAT740_LOCUS31542</name>
</gene>
<feature type="domain" description="Fucosyltransferase C-terminal" evidence="12">
    <location>
        <begin position="200"/>
        <end position="379"/>
    </location>
</feature>
<keyword evidence="3 11" id="KW-0328">Glycosyltransferase</keyword>
<dbReference type="Proteomes" id="UP000663852">
    <property type="component" value="Unassembled WGS sequence"/>
</dbReference>
<evidence type="ECO:0000313" key="16">
    <source>
        <dbReference type="Proteomes" id="UP000663828"/>
    </source>
</evidence>
<evidence type="ECO:0000256" key="4">
    <source>
        <dbReference type="ARBA" id="ARBA00022679"/>
    </source>
</evidence>
<evidence type="ECO:0000256" key="2">
    <source>
        <dbReference type="ARBA" id="ARBA00008919"/>
    </source>
</evidence>
<evidence type="ECO:0000256" key="8">
    <source>
        <dbReference type="ARBA" id="ARBA00023136"/>
    </source>
</evidence>
<accession>A0A814RYS0</accession>
<keyword evidence="8" id="KW-0472">Membrane</keyword>
<organism evidence="14 17">
    <name type="scientific">Adineta ricciae</name>
    <name type="common">Rotifer</name>
    <dbReference type="NCBI Taxonomy" id="249248"/>
    <lineage>
        <taxon>Eukaryota</taxon>
        <taxon>Metazoa</taxon>
        <taxon>Spiralia</taxon>
        <taxon>Gnathifera</taxon>
        <taxon>Rotifera</taxon>
        <taxon>Eurotatoria</taxon>
        <taxon>Bdelloidea</taxon>
        <taxon>Adinetida</taxon>
        <taxon>Adinetidae</taxon>
        <taxon>Adineta</taxon>
    </lineage>
</organism>
<protein>
    <recommendedName>
        <fullName evidence="11">Fucosyltransferase</fullName>
        <ecNumber evidence="11">2.4.1.-</ecNumber>
    </recommendedName>
</protein>
<dbReference type="Gene3D" id="3.40.50.11660">
    <property type="entry name" value="Glycosyl transferase family 10, C-terminal domain"/>
    <property type="match status" value="1"/>
</dbReference>
<dbReference type="UniPathway" id="UPA00378"/>
<dbReference type="EMBL" id="CAJNOR010002881">
    <property type="protein sequence ID" value="CAF1352150.1"/>
    <property type="molecule type" value="Genomic_DNA"/>
</dbReference>
<evidence type="ECO:0000313" key="14">
    <source>
        <dbReference type="EMBL" id="CAF1139778.1"/>
    </source>
</evidence>
<evidence type="ECO:0000313" key="17">
    <source>
        <dbReference type="Proteomes" id="UP000663852"/>
    </source>
</evidence>
<keyword evidence="6" id="KW-0735">Signal-anchor</keyword>
<dbReference type="InterPro" id="IPR055270">
    <property type="entry name" value="Glyco_tran_10_C"/>
</dbReference>
<dbReference type="PANTHER" id="PTHR11929:SF145">
    <property type="entry name" value="ALPHA-(1,3)-FUCOSYLTRANSFERASE FUT-1"/>
    <property type="match status" value="1"/>
</dbReference>
<keyword evidence="5 11" id="KW-0812">Transmembrane</keyword>
<dbReference type="InterPro" id="IPR001503">
    <property type="entry name" value="Glyco_trans_10"/>
</dbReference>
<dbReference type="Pfam" id="PF17039">
    <property type="entry name" value="Glyco_tran_10_N"/>
    <property type="match status" value="1"/>
</dbReference>
<keyword evidence="7" id="KW-1133">Transmembrane helix</keyword>
<dbReference type="OrthoDB" id="427096at2759"/>
<evidence type="ECO:0000313" key="15">
    <source>
        <dbReference type="EMBL" id="CAF1352150.1"/>
    </source>
</evidence>
<evidence type="ECO:0000256" key="5">
    <source>
        <dbReference type="ARBA" id="ARBA00022692"/>
    </source>
</evidence>
<proteinExistence type="inferred from homology"/>
<keyword evidence="11" id="KW-0333">Golgi apparatus</keyword>
<sequence length="385" mass="46216">MIYSPKALLSHVLKKKWLIIAILIAIYLYSYRSTIFDQTNNSQSVPLILLFTRNYSMKTRANICQGTRNGGYVVNFHSCPVKCEFSCRIDDFKQRSPHAVLFFGEDFAWPFQITNRNRTSFDQRWIFWSWEAPIHHPEYTRSGLIFNWTMTYRQDSDIVHSYGWYIARNMSYTIHDMQAIDFYLSPNDNQSIYNIENEFQQRKNKTLWFVSNCHARSQRYNIAQNLSKYFPTDQYGQCLKKNEYLSKDEFHKTLFRYKFYLAFENAHCQDYITEKAFFNALTHGSIPIVLGPEKKNYQQILPPNSFIHIDDFQNVAELANELILISENLQRFAFYHQWRQDYRLITWPSNYFIDDLFCNLCQKLYEDTEPKTYSNFSQWLNKCKQ</sequence>
<dbReference type="PANTHER" id="PTHR11929">
    <property type="entry name" value="ALPHA- 1,3 -FUCOSYLTRANSFERASE"/>
    <property type="match status" value="1"/>
</dbReference>
<evidence type="ECO:0000259" key="13">
    <source>
        <dbReference type="Pfam" id="PF17039"/>
    </source>
</evidence>
<evidence type="ECO:0000259" key="12">
    <source>
        <dbReference type="Pfam" id="PF00852"/>
    </source>
</evidence>
<dbReference type="EMBL" id="CAJNOJ010000113">
    <property type="protein sequence ID" value="CAF1139778.1"/>
    <property type="molecule type" value="Genomic_DNA"/>
</dbReference>
<keyword evidence="4 11" id="KW-0808">Transferase</keyword>
<dbReference type="EC" id="2.4.1.-" evidence="11"/>
<dbReference type="SUPFAM" id="SSF53756">
    <property type="entry name" value="UDP-Glycosyltransferase/glycogen phosphorylase"/>
    <property type="match status" value="1"/>
</dbReference>